<dbReference type="EMBL" id="VUNL01000009">
    <property type="protein sequence ID" value="MSV25297.1"/>
    <property type="molecule type" value="Genomic_DNA"/>
</dbReference>
<dbReference type="Gene3D" id="3.20.20.450">
    <property type="entry name" value="EAL domain"/>
    <property type="match status" value="1"/>
</dbReference>
<dbReference type="Pfam" id="PF00563">
    <property type="entry name" value="EAL"/>
    <property type="match status" value="1"/>
</dbReference>
<dbReference type="InterPro" id="IPR050706">
    <property type="entry name" value="Cyclic-di-GMP_PDE-like"/>
</dbReference>
<dbReference type="GO" id="GO:0071111">
    <property type="term" value="F:cyclic-guanylate-specific phosphodiesterase activity"/>
    <property type="evidence" value="ECO:0007669"/>
    <property type="project" value="InterPro"/>
</dbReference>
<keyword evidence="3" id="KW-1185">Reference proteome</keyword>
<dbReference type="CDD" id="cd01948">
    <property type="entry name" value="EAL"/>
    <property type="match status" value="1"/>
</dbReference>
<organism evidence="2 3">
    <name type="scientific">Selenomonas montiformis</name>
    <dbReference type="NCBI Taxonomy" id="2652285"/>
    <lineage>
        <taxon>Bacteria</taxon>
        <taxon>Bacillati</taxon>
        <taxon>Bacillota</taxon>
        <taxon>Negativicutes</taxon>
        <taxon>Selenomonadales</taxon>
        <taxon>Selenomonadaceae</taxon>
        <taxon>Selenomonas</taxon>
    </lineage>
</organism>
<dbReference type="Proteomes" id="UP000430222">
    <property type="component" value="Unassembled WGS sequence"/>
</dbReference>
<dbReference type="PROSITE" id="PS50883">
    <property type="entry name" value="EAL"/>
    <property type="match status" value="1"/>
</dbReference>
<dbReference type="PANTHER" id="PTHR33121:SF70">
    <property type="entry name" value="SIGNALING PROTEIN YKOW"/>
    <property type="match status" value="1"/>
</dbReference>
<dbReference type="InterPro" id="IPR035919">
    <property type="entry name" value="EAL_sf"/>
</dbReference>
<comment type="caution">
    <text evidence="2">The sequence shown here is derived from an EMBL/GenBank/DDBJ whole genome shotgun (WGS) entry which is preliminary data.</text>
</comment>
<dbReference type="SUPFAM" id="SSF141868">
    <property type="entry name" value="EAL domain-like"/>
    <property type="match status" value="1"/>
</dbReference>
<reference evidence="2 3" key="1">
    <citation type="submission" date="2019-08" db="EMBL/GenBank/DDBJ databases">
        <title>In-depth cultivation of the pig gut microbiome towards novel bacterial diversity and tailored functional studies.</title>
        <authorList>
            <person name="Wylensek D."/>
            <person name="Hitch T.C.A."/>
            <person name="Clavel T."/>
        </authorList>
    </citation>
    <scope>NUCLEOTIDE SEQUENCE [LARGE SCALE GENOMIC DNA]</scope>
    <source>
        <strain evidence="3">WCA-380-WT-3B3</strain>
    </source>
</reference>
<name>A0A6I2UVP9_9FIRM</name>
<gene>
    <name evidence="2" type="ORF">FYJ78_08920</name>
</gene>
<dbReference type="RefSeq" id="WP_154621062.1">
    <property type="nucleotide sequence ID" value="NZ_VUNL01000009.1"/>
</dbReference>
<dbReference type="InterPro" id="IPR001633">
    <property type="entry name" value="EAL_dom"/>
</dbReference>
<proteinExistence type="predicted"/>
<evidence type="ECO:0000259" key="1">
    <source>
        <dbReference type="PROSITE" id="PS50883"/>
    </source>
</evidence>
<dbReference type="AlphaFoldDB" id="A0A6I2UVP9"/>
<sequence length="553" mass="63443">MQKDPGRFVRERFDQAIKNQDIKVYYQPEVRALTGRICGFEALARWIDPVEGMISPGAFIPELEAQGRIHELDLYMIRQVCAGQQRIERAGLTLTRTSVNLSRLDFEACDIFSEVEAIRQEYGRKIGYLNIEITESAFNRDDRALAEGMKKFREAGYQVWMDDFGSGYSSLNNLKDYTFDLLKIDMEFLRDFEEKPQSKVILAAIVNMAKQLGIHTLAEGVETQTQVAFLRDIGCEKLQGYYIGRPAPMDEDIMSGRKEAEDIEDATEDAYYGDIGSLNVLSYFPLQYTDSGYDIVNSQKLAILELDHEGRFRYLYCNKAYTDFLRESGFRRIEDSLTCLNDNPGGTERNFRHMLLRCGKSGQLEGMDCVLAGNVCNIKCRLLAENTQTGYRTYGVVLTNFSDFTLLHQADDIHRVLCHMISIYNRVDLFTESGMVENVYLESMQGRITDDVHSVSEVLERYAKSYIVPEERQSFYRFYDLDTVEDRATRANKDHVTGFFHSYDESGRLSLQMYLLIPFIMDGRKLILSCVRDIDGVGMALPEDIVEIMEACQ</sequence>
<dbReference type="SMART" id="SM00052">
    <property type="entry name" value="EAL"/>
    <property type="match status" value="1"/>
</dbReference>
<dbReference type="PANTHER" id="PTHR33121">
    <property type="entry name" value="CYCLIC DI-GMP PHOSPHODIESTERASE PDEF"/>
    <property type="match status" value="1"/>
</dbReference>
<accession>A0A6I2UVP9</accession>
<evidence type="ECO:0000313" key="2">
    <source>
        <dbReference type="EMBL" id="MSV25297.1"/>
    </source>
</evidence>
<feature type="domain" description="EAL" evidence="1">
    <location>
        <begin position="6"/>
        <end position="260"/>
    </location>
</feature>
<evidence type="ECO:0000313" key="3">
    <source>
        <dbReference type="Proteomes" id="UP000430222"/>
    </source>
</evidence>
<protein>
    <submittedName>
        <fullName evidence="2">EAL domain-containing protein</fullName>
    </submittedName>
</protein>